<dbReference type="InterPro" id="IPR041806">
    <property type="entry name" value="CID5/6/7_CUE"/>
</dbReference>
<reference evidence="3" key="1">
    <citation type="submission" date="2012-05" db="EMBL/GenBank/DDBJ databases">
        <authorList>
            <person name="Krishnakumar V."/>
            <person name="Cheung F."/>
            <person name="Xiao Y."/>
            <person name="Chan A."/>
            <person name="Moskal W.A."/>
            <person name="Town C.D."/>
        </authorList>
    </citation>
    <scope>NUCLEOTIDE SEQUENCE</scope>
</reference>
<dbReference type="InterPro" id="IPR009060">
    <property type="entry name" value="UBA-like_sf"/>
</dbReference>
<dbReference type="SUPFAM" id="SSF46934">
    <property type="entry name" value="UBA-like"/>
    <property type="match status" value="1"/>
</dbReference>
<dbReference type="PANTHER" id="PTHR37252:SF3">
    <property type="entry name" value="POLYADENYLATE-BINDING PROTEIN-INTERACTING PROTEIN 6"/>
    <property type="match status" value="1"/>
</dbReference>
<feature type="compositionally biased region" description="Polar residues" evidence="1">
    <location>
        <begin position="169"/>
        <end position="182"/>
    </location>
</feature>
<dbReference type="AlphaFoldDB" id="I3SNT6"/>
<accession>I3SNT6</accession>
<dbReference type="Gene3D" id="1.10.8.10">
    <property type="entry name" value="DNA helicase RuvA subunit, C-terminal domain"/>
    <property type="match status" value="1"/>
</dbReference>
<evidence type="ECO:0000256" key="1">
    <source>
        <dbReference type="SAM" id="MobiDB-lite"/>
    </source>
</evidence>
<name>I3SNT6_LOTJA</name>
<sequence length="182" mass="19641">MKPRRSSLNPYAAPYVPFTQRETNAGTSADGTVWFQSPKQVTQDQQLGTKSLLGAEALPVKIQPAPSSYTSSQNERDFTDNQITDIELDMNMEFLRMTFPGISDQSLEDVYNVNNGDVDATIDMLSQLEFDNVDSSGILPETLDIGDVSDSVFPADSASLKPEGLAAKGSTSSSHLGSANIL</sequence>
<organism evidence="3">
    <name type="scientific">Lotus japonicus</name>
    <name type="common">Lotus corniculatus var. japonicus</name>
    <dbReference type="NCBI Taxonomy" id="34305"/>
    <lineage>
        <taxon>Eukaryota</taxon>
        <taxon>Viridiplantae</taxon>
        <taxon>Streptophyta</taxon>
        <taxon>Embryophyta</taxon>
        <taxon>Tracheophyta</taxon>
        <taxon>Spermatophyta</taxon>
        <taxon>Magnoliopsida</taxon>
        <taxon>eudicotyledons</taxon>
        <taxon>Gunneridae</taxon>
        <taxon>Pentapetalae</taxon>
        <taxon>rosids</taxon>
        <taxon>fabids</taxon>
        <taxon>Fabales</taxon>
        <taxon>Fabaceae</taxon>
        <taxon>Papilionoideae</taxon>
        <taxon>50 kb inversion clade</taxon>
        <taxon>NPAAA clade</taxon>
        <taxon>Hologalegina</taxon>
        <taxon>robinioid clade</taxon>
        <taxon>Loteae</taxon>
        <taxon>Lotus</taxon>
    </lineage>
</organism>
<dbReference type="InterPro" id="IPR038981">
    <property type="entry name" value="CID5/CID6"/>
</dbReference>
<dbReference type="GO" id="GO:0043130">
    <property type="term" value="F:ubiquitin binding"/>
    <property type="evidence" value="ECO:0007669"/>
    <property type="project" value="InterPro"/>
</dbReference>
<dbReference type="EMBL" id="BT142134">
    <property type="protein sequence ID" value="AFK41928.1"/>
    <property type="molecule type" value="mRNA"/>
</dbReference>
<evidence type="ECO:0000313" key="3">
    <source>
        <dbReference type="EMBL" id="AFK41928.1"/>
    </source>
</evidence>
<dbReference type="PROSITE" id="PS51140">
    <property type="entry name" value="CUE"/>
    <property type="match status" value="1"/>
</dbReference>
<dbReference type="InterPro" id="IPR003892">
    <property type="entry name" value="CUE"/>
</dbReference>
<dbReference type="PANTHER" id="PTHR37252">
    <property type="entry name" value="POLYADENYLATE-BINDING PROTEIN-INTERACTING PROTEIN 6"/>
    <property type="match status" value="1"/>
</dbReference>
<evidence type="ECO:0000259" key="2">
    <source>
        <dbReference type="PROSITE" id="PS51140"/>
    </source>
</evidence>
<feature type="domain" description="CUE" evidence="2">
    <location>
        <begin position="87"/>
        <end position="130"/>
    </location>
</feature>
<protein>
    <recommendedName>
        <fullName evidence="2">CUE domain-containing protein</fullName>
    </recommendedName>
</protein>
<dbReference type="CDD" id="cd14371">
    <property type="entry name" value="CUE_CID7_like"/>
    <property type="match status" value="1"/>
</dbReference>
<feature type="region of interest" description="Disordered" evidence="1">
    <location>
        <begin position="163"/>
        <end position="182"/>
    </location>
</feature>
<proteinExistence type="evidence at transcript level"/>